<evidence type="ECO:0000313" key="2">
    <source>
        <dbReference type="EMBL" id="KAF3850389.1"/>
    </source>
</evidence>
<dbReference type="Proteomes" id="UP000518266">
    <property type="component" value="Unassembled WGS sequence"/>
</dbReference>
<organism evidence="2 3">
    <name type="scientific">Dissostichus mawsoni</name>
    <name type="common">Antarctic cod</name>
    <dbReference type="NCBI Taxonomy" id="36200"/>
    <lineage>
        <taxon>Eukaryota</taxon>
        <taxon>Metazoa</taxon>
        <taxon>Chordata</taxon>
        <taxon>Craniata</taxon>
        <taxon>Vertebrata</taxon>
        <taxon>Euteleostomi</taxon>
        <taxon>Actinopterygii</taxon>
        <taxon>Neopterygii</taxon>
        <taxon>Teleostei</taxon>
        <taxon>Neoteleostei</taxon>
        <taxon>Acanthomorphata</taxon>
        <taxon>Eupercaria</taxon>
        <taxon>Perciformes</taxon>
        <taxon>Notothenioidei</taxon>
        <taxon>Nototheniidae</taxon>
        <taxon>Dissostichus</taxon>
    </lineage>
</organism>
<sequence length="132" mass="13967">MAAMDQATPIPRNTLTALLPVTLPMEASAYWSWMADTLLAKSHEHHSGDGVFEAHGAAEVRRQVSDDGGQQADARDGDHEAGPAVQVVRGGPAQIESSRRRPPAWRARQASAAPSQRSSAPLPPSSSTAAEH</sequence>
<dbReference type="EMBL" id="JAAKFY010000010">
    <property type="protein sequence ID" value="KAF3850389.1"/>
    <property type="molecule type" value="Genomic_DNA"/>
</dbReference>
<feature type="non-terminal residue" evidence="2">
    <location>
        <position position="132"/>
    </location>
</feature>
<evidence type="ECO:0000313" key="3">
    <source>
        <dbReference type="Proteomes" id="UP000518266"/>
    </source>
</evidence>
<dbReference type="OrthoDB" id="10563551at2759"/>
<proteinExistence type="predicted"/>
<feature type="compositionally biased region" description="Basic and acidic residues" evidence="1">
    <location>
        <begin position="56"/>
        <end position="65"/>
    </location>
</feature>
<gene>
    <name evidence="2" type="ORF">F7725_012161</name>
</gene>
<dbReference type="AlphaFoldDB" id="A0A7J5YNR6"/>
<feature type="compositionally biased region" description="Low complexity" evidence="1">
    <location>
        <begin position="104"/>
        <end position="120"/>
    </location>
</feature>
<name>A0A7J5YNR6_DISMA</name>
<evidence type="ECO:0000256" key="1">
    <source>
        <dbReference type="SAM" id="MobiDB-lite"/>
    </source>
</evidence>
<comment type="caution">
    <text evidence="2">The sequence shown here is derived from an EMBL/GenBank/DDBJ whole genome shotgun (WGS) entry which is preliminary data.</text>
</comment>
<reference evidence="2 3" key="1">
    <citation type="submission" date="2020-03" db="EMBL/GenBank/DDBJ databases">
        <title>Dissostichus mawsoni Genome sequencing and assembly.</title>
        <authorList>
            <person name="Park H."/>
        </authorList>
    </citation>
    <scope>NUCLEOTIDE SEQUENCE [LARGE SCALE GENOMIC DNA]</scope>
    <source>
        <strain evidence="2">DM0001</strain>
        <tissue evidence="2">Muscle</tissue>
    </source>
</reference>
<protein>
    <submittedName>
        <fullName evidence="2">Uncharacterized protein</fullName>
    </submittedName>
</protein>
<feature type="region of interest" description="Disordered" evidence="1">
    <location>
        <begin position="44"/>
        <end position="132"/>
    </location>
</feature>
<accession>A0A7J5YNR6</accession>
<keyword evidence="3" id="KW-1185">Reference proteome</keyword>